<protein>
    <submittedName>
        <fullName evidence="1">Uncharacterized protein</fullName>
    </submittedName>
</protein>
<dbReference type="Proteomes" id="UP000799423">
    <property type="component" value="Unassembled WGS sequence"/>
</dbReference>
<evidence type="ECO:0000313" key="2">
    <source>
        <dbReference type="Proteomes" id="UP000799423"/>
    </source>
</evidence>
<proteinExistence type="predicted"/>
<dbReference type="AlphaFoldDB" id="A0A6A7B2F5"/>
<gene>
    <name evidence="1" type="ORF">T440DRAFT_130179</name>
</gene>
<name>A0A6A7B2F5_9PLEO</name>
<dbReference type="OrthoDB" id="265717at2759"/>
<evidence type="ECO:0000313" key="1">
    <source>
        <dbReference type="EMBL" id="KAF2849572.1"/>
    </source>
</evidence>
<accession>A0A6A7B2F5</accession>
<reference evidence="1" key="1">
    <citation type="submission" date="2020-01" db="EMBL/GenBank/DDBJ databases">
        <authorList>
            <consortium name="DOE Joint Genome Institute"/>
            <person name="Haridas S."/>
            <person name="Albert R."/>
            <person name="Binder M."/>
            <person name="Bloem J."/>
            <person name="Labutti K."/>
            <person name="Salamov A."/>
            <person name="Andreopoulos B."/>
            <person name="Baker S.E."/>
            <person name="Barry K."/>
            <person name="Bills G."/>
            <person name="Bluhm B.H."/>
            <person name="Cannon C."/>
            <person name="Castanera R."/>
            <person name="Culley D.E."/>
            <person name="Daum C."/>
            <person name="Ezra D."/>
            <person name="Gonzalez J.B."/>
            <person name="Henrissat B."/>
            <person name="Kuo A."/>
            <person name="Liang C."/>
            <person name="Lipzen A."/>
            <person name="Lutzoni F."/>
            <person name="Magnuson J."/>
            <person name="Mondo S."/>
            <person name="Nolan M."/>
            <person name="Ohm R."/>
            <person name="Pangilinan J."/>
            <person name="Park H.-J."/>
            <person name="Ramirez L."/>
            <person name="Alfaro M."/>
            <person name="Sun H."/>
            <person name="Tritt A."/>
            <person name="Yoshinaga Y."/>
            <person name="Zwiers L.-H."/>
            <person name="Turgeon B.G."/>
            <person name="Goodwin S.B."/>
            <person name="Spatafora J.W."/>
            <person name="Crous P.W."/>
            <person name="Grigoriev I.V."/>
        </authorList>
    </citation>
    <scope>NUCLEOTIDE SEQUENCE</scope>
    <source>
        <strain evidence="1">IPT5</strain>
    </source>
</reference>
<organism evidence="1 2">
    <name type="scientific">Plenodomus tracheiphilus IPT5</name>
    <dbReference type="NCBI Taxonomy" id="1408161"/>
    <lineage>
        <taxon>Eukaryota</taxon>
        <taxon>Fungi</taxon>
        <taxon>Dikarya</taxon>
        <taxon>Ascomycota</taxon>
        <taxon>Pezizomycotina</taxon>
        <taxon>Dothideomycetes</taxon>
        <taxon>Pleosporomycetidae</taxon>
        <taxon>Pleosporales</taxon>
        <taxon>Pleosporineae</taxon>
        <taxon>Leptosphaeriaceae</taxon>
        <taxon>Plenodomus</taxon>
    </lineage>
</organism>
<keyword evidence="2" id="KW-1185">Reference proteome</keyword>
<dbReference type="EMBL" id="MU006311">
    <property type="protein sequence ID" value="KAF2849572.1"/>
    <property type="molecule type" value="Genomic_DNA"/>
</dbReference>
<sequence length="329" mass="36069">MMINDCLDLALVCHPVLAFLTIQRSKMHAQPSKWQYFLFSFFLILAVRYASSTAIETPVADGVLCQSQDSPNPIASIYPNNATGTLNGTIAVLPISLKLARQLIPAKYKIMEHAYRDLLPKFPKDMYPAFMQAVHDHDVQASGFKIPDFSRAGIEFPFLDLLGDNSTSFKWAPSLLMTATNAIALKGAADYGTNVYPATFKPECDAYAASSIPGITTFSSKSVAVGNASFAIQFAKMNEEVYPLSYFKNVTNQPMFADGKTCDNMIRLFNTSVTTSPNRIDQVIGSVQANIAPLKGVMSWNGVYGLRLDTAFVENNYLPCESLRGYGTG</sequence>